<accession>A0ACC1PCU5</accession>
<protein>
    <submittedName>
        <fullName evidence="1">Uncharacterized protein</fullName>
    </submittedName>
</protein>
<proteinExistence type="predicted"/>
<keyword evidence="2" id="KW-1185">Reference proteome</keyword>
<dbReference type="Proteomes" id="UP001143856">
    <property type="component" value="Unassembled WGS sequence"/>
</dbReference>
<reference evidence="1" key="1">
    <citation type="submission" date="2022-10" db="EMBL/GenBank/DDBJ databases">
        <title>Genome Sequence of Xylaria curta.</title>
        <authorList>
            <person name="Buettner E."/>
        </authorList>
    </citation>
    <scope>NUCLEOTIDE SEQUENCE</scope>
    <source>
        <strain evidence="1">Babe10</strain>
    </source>
</reference>
<comment type="caution">
    <text evidence="1">The sequence shown here is derived from an EMBL/GenBank/DDBJ whole genome shotgun (WGS) entry which is preliminary data.</text>
</comment>
<dbReference type="EMBL" id="JAPDGR010000459">
    <property type="protein sequence ID" value="KAJ2990053.1"/>
    <property type="molecule type" value="Genomic_DNA"/>
</dbReference>
<evidence type="ECO:0000313" key="2">
    <source>
        <dbReference type="Proteomes" id="UP001143856"/>
    </source>
</evidence>
<gene>
    <name evidence="1" type="ORF">NUW58_g3150</name>
</gene>
<name>A0ACC1PCU5_9PEZI</name>
<organism evidence="1 2">
    <name type="scientific">Xylaria curta</name>
    <dbReference type="NCBI Taxonomy" id="42375"/>
    <lineage>
        <taxon>Eukaryota</taxon>
        <taxon>Fungi</taxon>
        <taxon>Dikarya</taxon>
        <taxon>Ascomycota</taxon>
        <taxon>Pezizomycotina</taxon>
        <taxon>Sordariomycetes</taxon>
        <taxon>Xylariomycetidae</taxon>
        <taxon>Xylariales</taxon>
        <taxon>Xylariaceae</taxon>
        <taxon>Xylaria</taxon>
    </lineage>
</organism>
<evidence type="ECO:0000313" key="1">
    <source>
        <dbReference type="EMBL" id="KAJ2990053.1"/>
    </source>
</evidence>
<sequence length="288" mass="31195">MLSSQARFLIASLGLNAALGQASRLPPRQDVVTVTHTVASATPQPTVYDWAAGATTAYPIHGSCNATERALLSKGLNDAITLAAHAKDHVLRFGNSSEFYTKYFGASPTAEVIGWYDKIVSADRSGTWFRCDDIDGNCVQDGWGGHWRGENATQETVICPLSYTTRMPLEGLCGYGYSVASGALNFYFGSDLIHRLFHLPRIGEEIVEHYADSYGECLDLALNDPALAVRNSHTLQYFALDVYAFDIALPGEGCTGRPTETENSEAPSYTTSAPTECHTHADGTKHCT</sequence>